<sequence length="65" mass="6796">NPQQSSGHIQDRFYPQANTFQSSGSCLISQGQLLAILSKGKPSSIRPPAHPCGGQAQASSAQLNC</sequence>
<feature type="non-terminal residue" evidence="2">
    <location>
        <position position="1"/>
    </location>
</feature>
<feature type="region of interest" description="Disordered" evidence="1">
    <location>
        <begin position="45"/>
        <end position="65"/>
    </location>
</feature>
<dbReference type="AlphaFoldDB" id="A0A5E4D692"/>
<gene>
    <name evidence="2" type="ORF">MONAX_5E033593</name>
</gene>
<feature type="compositionally biased region" description="Polar residues" evidence="1">
    <location>
        <begin position="56"/>
        <end position="65"/>
    </location>
</feature>
<evidence type="ECO:0000256" key="1">
    <source>
        <dbReference type="SAM" id="MobiDB-lite"/>
    </source>
</evidence>
<name>A0A5E4D692_MARMO</name>
<comment type="caution">
    <text evidence="2">The sequence shown here is derived from an EMBL/GenBank/DDBJ whole genome shotgun (WGS) entry which is preliminary data.</text>
</comment>
<organism evidence="2 3">
    <name type="scientific">Marmota monax</name>
    <name type="common">Woodchuck</name>
    <dbReference type="NCBI Taxonomy" id="9995"/>
    <lineage>
        <taxon>Eukaryota</taxon>
        <taxon>Metazoa</taxon>
        <taxon>Chordata</taxon>
        <taxon>Craniata</taxon>
        <taxon>Vertebrata</taxon>
        <taxon>Euteleostomi</taxon>
        <taxon>Mammalia</taxon>
        <taxon>Eutheria</taxon>
        <taxon>Euarchontoglires</taxon>
        <taxon>Glires</taxon>
        <taxon>Rodentia</taxon>
        <taxon>Sciuromorpha</taxon>
        <taxon>Sciuridae</taxon>
        <taxon>Xerinae</taxon>
        <taxon>Marmotini</taxon>
        <taxon>Marmota</taxon>
    </lineage>
</organism>
<dbReference type="Proteomes" id="UP000335636">
    <property type="component" value="Unassembled WGS sequence"/>
</dbReference>
<protein>
    <submittedName>
        <fullName evidence="2">Uncharacterized protein</fullName>
    </submittedName>
</protein>
<evidence type="ECO:0000313" key="2">
    <source>
        <dbReference type="EMBL" id="VTJ88692.1"/>
    </source>
</evidence>
<reference evidence="2" key="1">
    <citation type="submission" date="2019-04" db="EMBL/GenBank/DDBJ databases">
        <authorList>
            <person name="Alioto T."/>
            <person name="Alioto T."/>
        </authorList>
    </citation>
    <scope>NUCLEOTIDE SEQUENCE [LARGE SCALE GENOMIC DNA]</scope>
</reference>
<proteinExistence type="predicted"/>
<evidence type="ECO:0000313" key="3">
    <source>
        <dbReference type="Proteomes" id="UP000335636"/>
    </source>
</evidence>
<dbReference type="EMBL" id="CABDUW010003089">
    <property type="protein sequence ID" value="VTJ88692.1"/>
    <property type="molecule type" value="Genomic_DNA"/>
</dbReference>
<keyword evidence="3" id="KW-1185">Reference proteome</keyword>
<feature type="non-terminal residue" evidence="2">
    <location>
        <position position="65"/>
    </location>
</feature>
<accession>A0A5E4D692</accession>